<feature type="transmembrane region" description="Helical" evidence="7">
    <location>
        <begin position="16"/>
        <end position="40"/>
    </location>
</feature>
<keyword evidence="3" id="KW-1003">Cell membrane</keyword>
<dbReference type="Pfam" id="PF07690">
    <property type="entry name" value="MFS_1"/>
    <property type="match status" value="1"/>
</dbReference>
<evidence type="ECO:0000256" key="1">
    <source>
        <dbReference type="ARBA" id="ARBA00004651"/>
    </source>
</evidence>
<dbReference type="OrthoDB" id="3218509at2"/>
<feature type="transmembrane region" description="Helical" evidence="7">
    <location>
        <begin position="308"/>
        <end position="329"/>
    </location>
</feature>
<feature type="domain" description="Major facilitator superfamily (MFS) profile" evidence="8">
    <location>
        <begin position="18"/>
        <end position="505"/>
    </location>
</feature>
<dbReference type="InterPro" id="IPR020846">
    <property type="entry name" value="MFS_dom"/>
</dbReference>
<feature type="transmembrane region" description="Helical" evidence="7">
    <location>
        <begin position="336"/>
        <end position="355"/>
    </location>
</feature>
<dbReference type="SUPFAM" id="SSF103473">
    <property type="entry name" value="MFS general substrate transporter"/>
    <property type="match status" value="1"/>
</dbReference>
<organism evidence="9 10">
    <name type="scientific">Prauserella flavalba</name>
    <dbReference type="NCBI Taxonomy" id="1477506"/>
    <lineage>
        <taxon>Bacteria</taxon>
        <taxon>Bacillati</taxon>
        <taxon>Actinomycetota</taxon>
        <taxon>Actinomycetes</taxon>
        <taxon>Pseudonocardiales</taxon>
        <taxon>Pseudonocardiaceae</taxon>
        <taxon>Prauserella</taxon>
    </lineage>
</organism>
<evidence type="ECO:0000256" key="6">
    <source>
        <dbReference type="ARBA" id="ARBA00023136"/>
    </source>
</evidence>
<feature type="transmembrane region" description="Helical" evidence="7">
    <location>
        <begin position="408"/>
        <end position="425"/>
    </location>
</feature>
<dbReference type="Proteomes" id="UP000247892">
    <property type="component" value="Unassembled WGS sequence"/>
</dbReference>
<dbReference type="GO" id="GO:0005886">
    <property type="term" value="C:plasma membrane"/>
    <property type="evidence" value="ECO:0007669"/>
    <property type="project" value="UniProtKB-SubCell"/>
</dbReference>
<evidence type="ECO:0000313" key="9">
    <source>
        <dbReference type="EMBL" id="PXY29535.1"/>
    </source>
</evidence>
<keyword evidence="4 7" id="KW-0812">Transmembrane</keyword>
<dbReference type="AlphaFoldDB" id="A0A318LPI9"/>
<comment type="caution">
    <text evidence="9">The sequence shown here is derived from an EMBL/GenBank/DDBJ whole genome shotgun (WGS) entry which is preliminary data.</text>
</comment>
<keyword evidence="5 7" id="KW-1133">Transmembrane helix</keyword>
<accession>A0A318LPI9</accession>
<evidence type="ECO:0000256" key="5">
    <source>
        <dbReference type="ARBA" id="ARBA00022989"/>
    </source>
</evidence>
<evidence type="ECO:0000313" key="10">
    <source>
        <dbReference type="Proteomes" id="UP000247892"/>
    </source>
</evidence>
<feature type="transmembrane region" description="Helical" evidence="7">
    <location>
        <begin position="233"/>
        <end position="250"/>
    </location>
</feature>
<protein>
    <submittedName>
        <fullName evidence="9">MFS transporter</fullName>
    </submittedName>
</protein>
<dbReference type="RefSeq" id="WP_110339175.1">
    <property type="nucleotide sequence ID" value="NZ_JBHVKT010000107.1"/>
</dbReference>
<name>A0A318LPI9_9PSEU</name>
<evidence type="ECO:0000256" key="2">
    <source>
        <dbReference type="ARBA" id="ARBA00022448"/>
    </source>
</evidence>
<feature type="transmembrane region" description="Helical" evidence="7">
    <location>
        <begin position="142"/>
        <end position="162"/>
    </location>
</feature>
<feature type="transmembrane region" description="Helical" evidence="7">
    <location>
        <begin position="361"/>
        <end position="387"/>
    </location>
</feature>
<gene>
    <name evidence="9" type="ORF">BA062_20280</name>
</gene>
<feature type="transmembrane region" description="Helical" evidence="7">
    <location>
        <begin position="168"/>
        <end position="192"/>
    </location>
</feature>
<feature type="transmembrane region" description="Helical" evidence="7">
    <location>
        <begin position="204"/>
        <end position="221"/>
    </location>
</feature>
<keyword evidence="2" id="KW-0813">Transport</keyword>
<reference evidence="9 10" key="1">
    <citation type="submission" date="2016-07" db="EMBL/GenBank/DDBJ databases">
        <title>Draft genome sequence of Prauserella sp. YIM 121212, isolated from alkaline soil.</title>
        <authorList>
            <person name="Ruckert C."/>
            <person name="Albersmeier A."/>
            <person name="Jiang C.-L."/>
            <person name="Jiang Y."/>
            <person name="Kalinowski J."/>
            <person name="Schneider O."/>
            <person name="Winkler A."/>
            <person name="Zotchev S.B."/>
        </authorList>
    </citation>
    <scope>NUCLEOTIDE SEQUENCE [LARGE SCALE GENOMIC DNA]</scope>
    <source>
        <strain evidence="9 10">YIM 121212</strain>
    </source>
</reference>
<dbReference type="PANTHER" id="PTHR42718">
    <property type="entry name" value="MAJOR FACILITATOR SUPERFAMILY MULTIDRUG TRANSPORTER MFSC"/>
    <property type="match status" value="1"/>
</dbReference>
<dbReference type="PROSITE" id="PS50850">
    <property type="entry name" value="MFS"/>
    <property type="match status" value="1"/>
</dbReference>
<evidence type="ECO:0000256" key="4">
    <source>
        <dbReference type="ARBA" id="ARBA00022692"/>
    </source>
</evidence>
<evidence type="ECO:0000259" key="8">
    <source>
        <dbReference type="PROSITE" id="PS50850"/>
    </source>
</evidence>
<feature type="transmembrane region" description="Helical" evidence="7">
    <location>
        <begin position="60"/>
        <end position="77"/>
    </location>
</feature>
<dbReference type="InterPro" id="IPR011701">
    <property type="entry name" value="MFS"/>
</dbReference>
<keyword evidence="6 7" id="KW-0472">Membrane</keyword>
<dbReference type="PANTHER" id="PTHR42718:SF47">
    <property type="entry name" value="METHYL VIOLOGEN RESISTANCE PROTEIN SMVA"/>
    <property type="match status" value="1"/>
</dbReference>
<dbReference type="Gene3D" id="1.20.1250.20">
    <property type="entry name" value="MFS general substrate transporter like domains"/>
    <property type="match status" value="1"/>
</dbReference>
<proteinExistence type="predicted"/>
<evidence type="ECO:0000256" key="3">
    <source>
        <dbReference type="ARBA" id="ARBA00022475"/>
    </source>
</evidence>
<dbReference type="PRINTS" id="PR01035">
    <property type="entry name" value="TCRTETA"/>
</dbReference>
<dbReference type="CDD" id="cd17321">
    <property type="entry name" value="MFS_MMR_MDR_like"/>
    <property type="match status" value="1"/>
</dbReference>
<feature type="transmembrane region" description="Helical" evidence="7">
    <location>
        <begin position="84"/>
        <end position="103"/>
    </location>
</feature>
<dbReference type="InterPro" id="IPR036259">
    <property type="entry name" value="MFS_trans_sf"/>
</dbReference>
<feature type="transmembrane region" description="Helical" evidence="7">
    <location>
        <begin position="109"/>
        <end position="130"/>
    </location>
</feature>
<feature type="transmembrane region" description="Helical" evidence="7">
    <location>
        <begin position="478"/>
        <end position="501"/>
    </location>
</feature>
<comment type="subcellular location">
    <subcellularLocation>
        <location evidence="1">Cell membrane</location>
        <topology evidence="1">Multi-pass membrane protein</topology>
    </subcellularLocation>
</comment>
<feature type="transmembrane region" description="Helical" evidence="7">
    <location>
        <begin position="271"/>
        <end position="296"/>
    </location>
</feature>
<dbReference type="GO" id="GO:0022857">
    <property type="term" value="F:transmembrane transporter activity"/>
    <property type="evidence" value="ECO:0007669"/>
    <property type="project" value="InterPro"/>
</dbReference>
<evidence type="ECO:0000256" key="7">
    <source>
        <dbReference type="SAM" id="Phobius"/>
    </source>
</evidence>
<dbReference type="InterPro" id="IPR001958">
    <property type="entry name" value="Tet-R_TetA/multi-R_MdtG-like"/>
</dbReference>
<sequence>MTTDTTAPRRAGRREWLGLAVLGLPTLLLSIDNTVLFLALPQLSADLAPSPTQELWIMDSYGFLIAGFLVTMGGLGDRIGRRRLLLIGAAAFGAASVLAAYSVSPEMLIAGRVLLGIAAATLMPTSLGLITEMFPEGGQRGLAIGVFISCFMGGAALGPVVGGVLLETFWWGSVFLIGVPVMLLLLVAGPLVLPAHRGSGSGRLDLPSVALSLATVLPAVYGLKELAGDGPWWRALLAVAVGALAGAVFVRRQRRLTDPLLDPRLFGNRAFSIALGILLCGMIMQGGVYLVVGQYLQFVEGLSPLEAGLWLVAPALALIAGSLLAPVLARRFRPSTVIGAGMALSAAGWLMLAQAGSATGLSLLVVGLVLGFLGCSPIGALGTELVVSSAPPERAGSASSVSETSGELGIALGVATLGSLLGIVYRGQVAGALPDGLPAGTAEAARGTLAGAVTSARELPPGLAADVLDVARAAFTSGLGAVAVAAAVLSAGLAVLAVTMLRDLRRV</sequence>
<keyword evidence="10" id="KW-1185">Reference proteome</keyword>
<dbReference type="EMBL" id="MASU01000008">
    <property type="protein sequence ID" value="PXY29535.1"/>
    <property type="molecule type" value="Genomic_DNA"/>
</dbReference>